<evidence type="ECO:0000313" key="2">
    <source>
        <dbReference type="EMBL" id="MED1201718.1"/>
    </source>
</evidence>
<evidence type="ECO:0000313" key="3">
    <source>
        <dbReference type="Proteomes" id="UP001341444"/>
    </source>
</evidence>
<evidence type="ECO:0000256" key="1">
    <source>
        <dbReference type="SAM" id="Coils"/>
    </source>
</evidence>
<accession>A0ABU6MDH3</accession>
<dbReference type="Proteomes" id="UP001341444">
    <property type="component" value="Unassembled WGS sequence"/>
</dbReference>
<reference evidence="2 3" key="1">
    <citation type="submission" date="2023-03" db="EMBL/GenBank/DDBJ databases">
        <title>Bacillus Genome Sequencing.</title>
        <authorList>
            <person name="Dunlap C."/>
        </authorList>
    </citation>
    <scope>NUCLEOTIDE SEQUENCE [LARGE SCALE GENOMIC DNA]</scope>
    <source>
        <strain evidence="2 3">B-23453</strain>
    </source>
</reference>
<comment type="caution">
    <text evidence="2">The sequence shown here is derived from an EMBL/GenBank/DDBJ whole genome shotgun (WGS) entry which is preliminary data.</text>
</comment>
<proteinExistence type="predicted"/>
<keyword evidence="1" id="KW-0175">Coiled coil</keyword>
<name>A0ABU6MDH3_9BACI</name>
<keyword evidence="3" id="KW-1185">Reference proteome</keyword>
<organism evidence="2 3">
    <name type="scientific">Heyndrickxia acidicola</name>
    <dbReference type="NCBI Taxonomy" id="209389"/>
    <lineage>
        <taxon>Bacteria</taxon>
        <taxon>Bacillati</taxon>
        <taxon>Bacillota</taxon>
        <taxon>Bacilli</taxon>
        <taxon>Bacillales</taxon>
        <taxon>Bacillaceae</taxon>
        <taxon>Heyndrickxia</taxon>
    </lineage>
</organism>
<protein>
    <submittedName>
        <fullName evidence="2">Uncharacterized protein</fullName>
    </submittedName>
</protein>
<dbReference type="RefSeq" id="WP_066263593.1">
    <property type="nucleotide sequence ID" value="NZ_JARMAB010000002.1"/>
</dbReference>
<sequence length="92" mass="10679">MNPTPYHKDKQHAFQAVEKGMKQTKDAYRDFQVDGEDAGGQLKRLREEINETTQQIENAMEVASETQRLQLETFRSDIEQIVHEVKELSDLS</sequence>
<gene>
    <name evidence="2" type="ORF">P4T90_01285</name>
</gene>
<dbReference type="EMBL" id="JARMAB010000002">
    <property type="protein sequence ID" value="MED1201718.1"/>
    <property type="molecule type" value="Genomic_DNA"/>
</dbReference>
<feature type="coiled-coil region" evidence="1">
    <location>
        <begin position="35"/>
        <end position="69"/>
    </location>
</feature>